<dbReference type="RefSeq" id="XP_002786041.1">
    <property type="nucleotide sequence ID" value="XM_002785995.1"/>
</dbReference>
<gene>
    <name evidence="1" type="ORF">Pmar_PMAR023767</name>
</gene>
<reference evidence="1 2" key="1">
    <citation type="submission" date="2008-07" db="EMBL/GenBank/DDBJ databases">
        <authorList>
            <person name="El-Sayed N."/>
            <person name="Caler E."/>
            <person name="Inman J."/>
            <person name="Amedeo P."/>
            <person name="Hass B."/>
            <person name="Wortman J."/>
        </authorList>
    </citation>
    <scope>NUCLEOTIDE SEQUENCE [LARGE SCALE GENOMIC DNA]</scope>
    <source>
        <strain evidence="2">ATCC 50983 / TXsc</strain>
    </source>
</reference>
<organism evidence="2">
    <name type="scientific">Perkinsus marinus (strain ATCC 50983 / TXsc)</name>
    <dbReference type="NCBI Taxonomy" id="423536"/>
    <lineage>
        <taxon>Eukaryota</taxon>
        <taxon>Sar</taxon>
        <taxon>Alveolata</taxon>
        <taxon>Perkinsozoa</taxon>
        <taxon>Perkinsea</taxon>
        <taxon>Perkinsida</taxon>
        <taxon>Perkinsidae</taxon>
        <taxon>Perkinsus</taxon>
    </lineage>
</organism>
<dbReference type="EMBL" id="GG671995">
    <property type="protein sequence ID" value="EER17837.1"/>
    <property type="molecule type" value="Genomic_DNA"/>
</dbReference>
<dbReference type="InParanoid" id="C5KCH5"/>
<accession>C5KCH5</accession>
<proteinExistence type="predicted"/>
<evidence type="ECO:0000313" key="2">
    <source>
        <dbReference type="Proteomes" id="UP000007800"/>
    </source>
</evidence>
<name>C5KCH5_PERM5</name>
<sequence>MPCDGVPARRLATEFELMLDHAEEEEEASPATAVTPNFPVLMELPRLTFFHSDDEDEDFNSQGVRT</sequence>
<keyword evidence="2" id="KW-1185">Reference proteome</keyword>
<dbReference type="GeneID" id="9087240"/>
<dbReference type="Proteomes" id="UP000007800">
    <property type="component" value="Unassembled WGS sequence"/>
</dbReference>
<evidence type="ECO:0000313" key="1">
    <source>
        <dbReference type="EMBL" id="EER17837.1"/>
    </source>
</evidence>
<dbReference type="AlphaFoldDB" id="C5KCH5"/>
<protein>
    <submittedName>
        <fullName evidence="1">Uncharacterized protein</fullName>
    </submittedName>
</protein>